<keyword evidence="2" id="KW-1133">Transmembrane helix</keyword>
<dbReference type="OrthoDB" id="6114941at2759"/>
<evidence type="ECO:0000256" key="2">
    <source>
        <dbReference type="SAM" id="Phobius"/>
    </source>
</evidence>
<protein>
    <submittedName>
        <fullName evidence="3">Uncharacterized protein</fullName>
    </submittedName>
</protein>
<keyword evidence="2" id="KW-0812">Transmembrane</keyword>
<dbReference type="EMBL" id="UYJE01008642">
    <property type="protein sequence ID" value="VDI65749.1"/>
    <property type="molecule type" value="Genomic_DNA"/>
</dbReference>
<dbReference type="AlphaFoldDB" id="A0A8B6GLQ0"/>
<reference evidence="3" key="1">
    <citation type="submission" date="2018-11" db="EMBL/GenBank/DDBJ databases">
        <authorList>
            <person name="Alioto T."/>
            <person name="Alioto T."/>
        </authorList>
    </citation>
    <scope>NUCLEOTIDE SEQUENCE</scope>
</reference>
<evidence type="ECO:0000313" key="4">
    <source>
        <dbReference type="Proteomes" id="UP000596742"/>
    </source>
</evidence>
<comment type="caution">
    <text evidence="3">The sequence shown here is derived from an EMBL/GenBank/DDBJ whole genome shotgun (WGS) entry which is preliminary data.</text>
</comment>
<evidence type="ECO:0000256" key="1">
    <source>
        <dbReference type="SAM" id="MobiDB-lite"/>
    </source>
</evidence>
<accession>A0A8B6GLQ0</accession>
<proteinExistence type="predicted"/>
<keyword evidence="4" id="KW-1185">Reference proteome</keyword>
<name>A0A8B6GLQ0_MYTGA</name>
<sequence length="644" mass="74561">MNCTVNRYQPFKFFSTQLSKCAFVKSSCIEEGQLLFSPGSTKEDSTCGCDYTRGFTFLLRPRNIRFCMPEQEDCTCYVTNCPKNNGLSADYECTQDPMPSSFVSFIVETKLKKNEIVKNGNFDAYQYNLAVPTRQYTISAVATTCITLLIVIVLILFSKYHRQIMRMNCIENNREELDGHKEDDNLKNNRNEEHKTRDGSGYEEDSTDSCAEDYAVVNETFDEEGTIARRIATTIDKLEKTLSKLDKQKAMSICSIVKSKDHRGKGVLNFLVAVNSILQNGKTEHPNFVDGVKLIQMISETLNTLSGEEIDCIQIPAVVLHWLWQPRVIKLEKQDKLPDDMNLEIIDIQNKFEILYKNMTENQDYSNSLVKDITVFVKNIQNKISLLMESRDICTEDEVKRVQYKSHKFINLYMDVQFLRSAYFIQYYTCYSRNEPCNVNVHQLMLTKLQDIEETQANFLSPFAQPTKDTVAFFALFNPSEYDCVTEYMKVKGIILQDLFGVLNNSKFAIRPQKWPHHRAVMSYTPTGTIWSSKKPDDKCSMLFEFQSLSKVDNIFLIRSVQWPSWYMYMKENTALRGQKQKTGSKREWKIVRLDNDKYMMCTRKWPSKFIYMDGGPLGKIIASYGDPGTRGYLDLIHENEIDL</sequence>
<dbReference type="Proteomes" id="UP000596742">
    <property type="component" value="Unassembled WGS sequence"/>
</dbReference>
<gene>
    <name evidence="3" type="ORF">MGAL_10B008198</name>
</gene>
<evidence type="ECO:0000313" key="3">
    <source>
        <dbReference type="EMBL" id="VDI65749.1"/>
    </source>
</evidence>
<organism evidence="3 4">
    <name type="scientific">Mytilus galloprovincialis</name>
    <name type="common">Mediterranean mussel</name>
    <dbReference type="NCBI Taxonomy" id="29158"/>
    <lineage>
        <taxon>Eukaryota</taxon>
        <taxon>Metazoa</taxon>
        <taxon>Spiralia</taxon>
        <taxon>Lophotrochozoa</taxon>
        <taxon>Mollusca</taxon>
        <taxon>Bivalvia</taxon>
        <taxon>Autobranchia</taxon>
        <taxon>Pteriomorphia</taxon>
        <taxon>Mytilida</taxon>
        <taxon>Mytiloidea</taxon>
        <taxon>Mytilidae</taxon>
        <taxon>Mytilinae</taxon>
        <taxon>Mytilus</taxon>
    </lineage>
</organism>
<feature type="region of interest" description="Disordered" evidence="1">
    <location>
        <begin position="179"/>
        <end position="207"/>
    </location>
</feature>
<feature type="transmembrane region" description="Helical" evidence="2">
    <location>
        <begin position="136"/>
        <end position="157"/>
    </location>
</feature>
<feature type="compositionally biased region" description="Basic and acidic residues" evidence="1">
    <location>
        <begin position="179"/>
        <end position="200"/>
    </location>
</feature>
<keyword evidence="2" id="KW-0472">Membrane</keyword>